<gene>
    <name evidence="2" type="ORF">SEPCBS119000_005019</name>
</gene>
<dbReference type="Proteomes" id="UP001642502">
    <property type="component" value="Unassembled WGS sequence"/>
</dbReference>
<comment type="caution">
    <text evidence="2">The sequence shown here is derived from an EMBL/GenBank/DDBJ whole genome shotgun (WGS) entry which is preliminary data.</text>
</comment>
<protein>
    <recommendedName>
        <fullName evidence="1">NEAT domain-containing protein</fullName>
    </recommendedName>
</protein>
<dbReference type="PROSITE" id="PS50978">
    <property type="entry name" value="NEAT"/>
    <property type="match status" value="1"/>
</dbReference>
<feature type="domain" description="NEAT" evidence="1">
    <location>
        <begin position="110"/>
        <end position="150"/>
    </location>
</feature>
<dbReference type="EMBL" id="CAWUON010000085">
    <property type="protein sequence ID" value="CAK7272237.1"/>
    <property type="molecule type" value="Genomic_DNA"/>
</dbReference>
<dbReference type="Gene3D" id="1.10.510.10">
    <property type="entry name" value="Transferase(Phosphotransferase) domain 1"/>
    <property type="match status" value="1"/>
</dbReference>
<organism evidence="2 3">
    <name type="scientific">Sporothrix epigloea</name>
    <dbReference type="NCBI Taxonomy" id="1892477"/>
    <lineage>
        <taxon>Eukaryota</taxon>
        <taxon>Fungi</taxon>
        <taxon>Dikarya</taxon>
        <taxon>Ascomycota</taxon>
        <taxon>Pezizomycotina</taxon>
        <taxon>Sordariomycetes</taxon>
        <taxon>Sordariomycetidae</taxon>
        <taxon>Ophiostomatales</taxon>
        <taxon>Ophiostomataceae</taxon>
        <taxon>Sporothrix</taxon>
    </lineage>
</organism>
<evidence type="ECO:0000313" key="2">
    <source>
        <dbReference type="EMBL" id="CAK7272237.1"/>
    </source>
</evidence>
<sequence length="150" mass="16821">MVFEAVLHADETSLHGPQSTFIVKIAHFDWYIPRIENETKVYQLLEGSGLAPRFLGHIHENGRIMGFALEKLEGRRACLDDLSHCESAIRKLHGLGLLHGDVNRHNFLITEDGMKLIDFEVSRENASAESMRKELGSLPAELVEETGRGS</sequence>
<accession>A0ABP0DZ42</accession>
<dbReference type="Pfam" id="PF06293">
    <property type="entry name" value="Kdo"/>
    <property type="match status" value="1"/>
</dbReference>
<name>A0ABP0DZ42_9PEZI</name>
<dbReference type="SUPFAM" id="SSF56112">
    <property type="entry name" value="Protein kinase-like (PK-like)"/>
    <property type="match status" value="1"/>
</dbReference>
<evidence type="ECO:0000313" key="3">
    <source>
        <dbReference type="Proteomes" id="UP001642502"/>
    </source>
</evidence>
<dbReference type="InterPro" id="IPR011009">
    <property type="entry name" value="Kinase-like_dom_sf"/>
</dbReference>
<reference evidence="2 3" key="1">
    <citation type="submission" date="2024-01" db="EMBL/GenBank/DDBJ databases">
        <authorList>
            <person name="Allen C."/>
            <person name="Tagirdzhanova G."/>
        </authorList>
    </citation>
    <scope>NUCLEOTIDE SEQUENCE [LARGE SCALE GENOMIC DNA]</scope>
    <source>
        <strain evidence="2 3">CBS 119000</strain>
    </source>
</reference>
<proteinExistence type="predicted"/>
<keyword evidence="3" id="KW-1185">Reference proteome</keyword>
<evidence type="ECO:0000259" key="1">
    <source>
        <dbReference type="PROSITE" id="PS50978"/>
    </source>
</evidence>
<dbReference type="InterPro" id="IPR006635">
    <property type="entry name" value="NEAT_dom"/>
</dbReference>